<feature type="transmembrane region" description="Helical" evidence="9">
    <location>
        <begin position="151"/>
        <end position="173"/>
    </location>
</feature>
<keyword evidence="4 8" id="KW-0297">G-protein coupled receptor</keyword>
<dbReference type="SUPFAM" id="SSF81321">
    <property type="entry name" value="Family A G protein-coupled receptor-like"/>
    <property type="match status" value="1"/>
</dbReference>
<name>A0A1U9HYV8_HIPAB</name>
<evidence type="ECO:0000256" key="9">
    <source>
        <dbReference type="SAM" id="Phobius"/>
    </source>
</evidence>
<evidence type="ECO:0000256" key="8">
    <source>
        <dbReference type="RuleBase" id="RU000688"/>
    </source>
</evidence>
<evidence type="ECO:0000313" key="11">
    <source>
        <dbReference type="EMBL" id="APH81334.1"/>
    </source>
</evidence>
<accession>A0A1U9HYV8</accession>
<dbReference type="GO" id="GO:0060326">
    <property type="term" value="P:cell chemotaxis"/>
    <property type="evidence" value="ECO:0007669"/>
    <property type="project" value="TreeGrafter"/>
</dbReference>
<dbReference type="GO" id="GO:0016493">
    <property type="term" value="F:C-C chemokine receptor activity"/>
    <property type="evidence" value="ECO:0007669"/>
    <property type="project" value="TreeGrafter"/>
</dbReference>
<dbReference type="InterPro" id="IPR017452">
    <property type="entry name" value="GPCR_Rhodpsn_7TM"/>
</dbReference>
<dbReference type="PROSITE" id="PS00237">
    <property type="entry name" value="G_PROTEIN_RECEP_F1_1"/>
    <property type="match status" value="1"/>
</dbReference>
<evidence type="ECO:0000259" key="10">
    <source>
        <dbReference type="PROSITE" id="PS50262"/>
    </source>
</evidence>
<dbReference type="Gene3D" id="1.20.1070.10">
    <property type="entry name" value="Rhodopsin 7-helix transmembrane proteins"/>
    <property type="match status" value="1"/>
</dbReference>
<evidence type="ECO:0000256" key="1">
    <source>
        <dbReference type="ARBA" id="ARBA00004370"/>
    </source>
</evidence>
<keyword evidence="3 9" id="KW-1133">Transmembrane helix</keyword>
<dbReference type="GO" id="GO:0019957">
    <property type="term" value="F:C-C chemokine binding"/>
    <property type="evidence" value="ECO:0007669"/>
    <property type="project" value="TreeGrafter"/>
</dbReference>
<dbReference type="GO" id="GO:0006955">
    <property type="term" value="P:immune response"/>
    <property type="evidence" value="ECO:0007669"/>
    <property type="project" value="TreeGrafter"/>
</dbReference>
<evidence type="ECO:0000256" key="4">
    <source>
        <dbReference type="ARBA" id="ARBA00023040"/>
    </source>
</evidence>
<dbReference type="AlphaFoldDB" id="A0A1U9HYV8"/>
<evidence type="ECO:0000256" key="7">
    <source>
        <dbReference type="ARBA" id="ARBA00023224"/>
    </source>
</evidence>
<feature type="transmembrane region" description="Helical" evidence="9">
    <location>
        <begin position="112"/>
        <end position="131"/>
    </location>
</feature>
<dbReference type="GO" id="GO:0007204">
    <property type="term" value="P:positive regulation of cytosolic calcium ion concentration"/>
    <property type="evidence" value="ECO:0007669"/>
    <property type="project" value="TreeGrafter"/>
</dbReference>
<proteinExistence type="evidence at transcript level"/>
<dbReference type="InterPro" id="IPR000276">
    <property type="entry name" value="GPCR_Rhodpsn"/>
</dbReference>
<dbReference type="GO" id="GO:0009897">
    <property type="term" value="C:external side of plasma membrane"/>
    <property type="evidence" value="ECO:0007669"/>
    <property type="project" value="TreeGrafter"/>
</dbReference>
<dbReference type="PANTHER" id="PTHR10489:SF671">
    <property type="entry name" value="C-X-C CHEMOKINE RECEPTOR TYPE 3"/>
    <property type="match status" value="1"/>
</dbReference>
<feature type="transmembrane region" description="Helical" evidence="9">
    <location>
        <begin position="237"/>
        <end position="261"/>
    </location>
</feature>
<sequence length="363" mass="40466">MDVDLDGLFRLNVSYDYDDDYVYQDDDAESRGGRTVWIPLVYSVVLIVGLFGNGLLLAALALKKRAWRTSDIFILHLSLADVLLLLTLPLWAAQATQSCGWCLGLALCKISAVIFKLNFFCGIFLLAIICVDRYLWMVQAKQLYSHKKPMFAHLSCLTVWLVSLLLTIPEWLFMELERHPWKEERTQCVLGLYSADMRLASRLPHHVLSAAAAVVIGFSCATLWFQRPAKTFRKRAVTLILVGVFSLCWIPYNVALVVDTFGGAKKTSNNSSGVQQSSPRTALTVTAALGCVHACLRPLLYLGLSGDFRKWTLAALRCVRAEPKGSVWELGVGDDAPLEQSPDTEELKQIASVEQQVQHKIST</sequence>
<dbReference type="GO" id="GO:0019722">
    <property type="term" value="P:calcium-mediated signaling"/>
    <property type="evidence" value="ECO:0007669"/>
    <property type="project" value="TreeGrafter"/>
</dbReference>
<comment type="similarity">
    <text evidence="8">Belongs to the G-protein coupled receptor 1 family.</text>
</comment>
<keyword evidence="6 8" id="KW-0675">Receptor</keyword>
<gene>
    <name evidence="11" type="primary">CXCR3</name>
</gene>
<feature type="transmembrane region" description="Helical" evidence="9">
    <location>
        <begin position="36"/>
        <end position="60"/>
    </location>
</feature>
<comment type="subcellular location">
    <subcellularLocation>
        <location evidence="1">Membrane</location>
    </subcellularLocation>
</comment>
<evidence type="ECO:0000256" key="3">
    <source>
        <dbReference type="ARBA" id="ARBA00022989"/>
    </source>
</evidence>
<keyword evidence="2 8" id="KW-0812">Transmembrane</keyword>
<dbReference type="Pfam" id="PF00001">
    <property type="entry name" value="7tm_1"/>
    <property type="match status" value="1"/>
</dbReference>
<dbReference type="PROSITE" id="PS50262">
    <property type="entry name" value="G_PROTEIN_RECEP_F1_2"/>
    <property type="match status" value="1"/>
</dbReference>
<protein>
    <submittedName>
        <fullName evidence="11">CXC chemokine receptor 3</fullName>
    </submittedName>
</protein>
<dbReference type="EMBL" id="KX660692">
    <property type="protein sequence ID" value="APH81334.1"/>
    <property type="molecule type" value="mRNA"/>
</dbReference>
<evidence type="ECO:0000256" key="6">
    <source>
        <dbReference type="ARBA" id="ARBA00023170"/>
    </source>
</evidence>
<reference evidence="11" key="1">
    <citation type="journal article" date="2017" name="Fish Shellfish Immunol.">
        <title>Two distinct CXC chemokine receptors (CXCR3 and CXCR4) from the big-belly seahorse Hippocampus abdominalis: Molecular perspectives and immune defensive role upon pathogenic stress.</title>
        <authorList>
            <person name="Priyathilaka T.T."/>
            <person name="Oh M."/>
            <person name="Bathige S.D."/>
            <person name="De Zoysa M."/>
            <person name="Lee J."/>
        </authorList>
    </citation>
    <scope>NUCLEOTIDE SEQUENCE</scope>
</reference>
<feature type="domain" description="G-protein coupled receptors family 1 profile" evidence="10">
    <location>
        <begin position="52"/>
        <end position="301"/>
    </location>
</feature>
<dbReference type="InterPro" id="IPR050119">
    <property type="entry name" value="CCR1-9-like"/>
</dbReference>
<keyword evidence="5 9" id="KW-0472">Membrane</keyword>
<keyword evidence="7 8" id="KW-0807">Transducer</keyword>
<dbReference type="PANTHER" id="PTHR10489">
    <property type="entry name" value="CELL ADHESION MOLECULE"/>
    <property type="match status" value="1"/>
</dbReference>
<evidence type="ECO:0000256" key="5">
    <source>
        <dbReference type="ARBA" id="ARBA00023136"/>
    </source>
</evidence>
<evidence type="ECO:0000256" key="2">
    <source>
        <dbReference type="ARBA" id="ARBA00022692"/>
    </source>
</evidence>
<dbReference type="PRINTS" id="PR00237">
    <property type="entry name" value="GPCRRHODOPSN"/>
</dbReference>
<feature type="transmembrane region" description="Helical" evidence="9">
    <location>
        <begin position="72"/>
        <end position="92"/>
    </location>
</feature>
<feature type="transmembrane region" description="Helical" evidence="9">
    <location>
        <begin position="207"/>
        <end position="225"/>
    </location>
</feature>
<organism evidence="11">
    <name type="scientific">Hippocampus abdominalis</name>
    <name type="common">Big-bellied seahorse</name>
    <dbReference type="NCBI Taxonomy" id="109274"/>
    <lineage>
        <taxon>Eukaryota</taxon>
        <taxon>Metazoa</taxon>
        <taxon>Chordata</taxon>
        <taxon>Craniata</taxon>
        <taxon>Vertebrata</taxon>
        <taxon>Euteleostomi</taxon>
        <taxon>Actinopterygii</taxon>
        <taxon>Neopterygii</taxon>
        <taxon>Teleostei</taxon>
        <taxon>Neoteleostei</taxon>
        <taxon>Acanthomorphata</taxon>
        <taxon>Syngnathiaria</taxon>
        <taxon>Syngnathiformes</taxon>
        <taxon>Syngnathoidei</taxon>
        <taxon>Syngnathidae</taxon>
        <taxon>Hippocampus</taxon>
    </lineage>
</organism>
<feature type="transmembrane region" description="Helical" evidence="9">
    <location>
        <begin position="281"/>
        <end position="300"/>
    </location>
</feature>